<dbReference type="Pfam" id="PF18745">
    <property type="entry name" value="SNAD2"/>
    <property type="match status" value="1"/>
</dbReference>
<evidence type="ECO:0000313" key="3">
    <source>
        <dbReference type="Proteomes" id="UP000824782"/>
    </source>
</evidence>
<accession>A0AAV6Z2S2</accession>
<dbReference type="Proteomes" id="UP000824782">
    <property type="component" value="Unassembled WGS sequence"/>
</dbReference>
<evidence type="ECO:0000313" key="2">
    <source>
        <dbReference type="EMBL" id="KAG8543296.1"/>
    </source>
</evidence>
<protein>
    <submittedName>
        <fullName evidence="2">Uncharacterized protein</fullName>
    </submittedName>
</protein>
<feature type="non-terminal residue" evidence="2">
    <location>
        <position position="1"/>
    </location>
</feature>
<dbReference type="AlphaFoldDB" id="A0AAV6Z2S2"/>
<evidence type="ECO:0000256" key="1">
    <source>
        <dbReference type="SAM" id="MobiDB-lite"/>
    </source>
</evidence>
<reference evidence="2" key="1">
    <citation type="thesis" date="2020" institute="ProQuest LLC" country="789 East Eisenhower Parkway, Ann Arbor, MI, USA">
        <title>Comparative Genomics and Chromosome Evolution.</title>
        <authorList>
            <person name="Mudd A.B."/>
        </authorList>
    </citation>
    <scope>NUCLEOTIDE SEQUENCE</scope>
    <source>
        <strain evidence="2">237g6f4</strain>
        <tissue evidence="2">Blood</tissue>
    </source>
</reference>
<organism evidence="2 3">
    <name type="scientific">Engystomops pustulosus</name>
    <name type="common">Tungara frog</name>
    <name type="synonym">Physalaemus pustulosus</name>
    <dbReference type="NCBI Taxonomy" id="76066"/>
    <lineage>
        <taxon>Eukaryota</taxon>
        <taxon>Metazoa</taxon>
        <taxon>Chordata</taxon>
        <taxon>Craniata</taxon>
        <taxon>Vertebrata</taxon>
        <taxon>Euteleostomi</taxon>
        <taxon>Amphibia</taxon>
        <taxon>Batrachia</taxon>
        <taxon>Anura</taxon>
        <taxon>Neobatrachia</taxon>
        <taxon>Hyloidea</taxon>
        <taxon>Leptodactylidae</taxon>
        <taxon>Leiuperinae</taxon>
        <taxon>Engystomops</taxon>
    </lineage>
</organism>
<name>A0AAV6Z2S2_ENGPU</name>
<comment type="caution">
    <text evidence="2">The sequence shown here is derived from an EMBL/GenBank/DDBJ whole genome shotgun (WGS) entry which is preliminary data.</text>
</comment>
<sequence length="192" mass="21412">SIRDIPGASETSQEHQRHPRFIRDITGASETSQEHQRHHRNIRDIPGASETSPHPQVKMGHMTLTLLCLAAYILAVTPLEPDAVFRATTYINNNIFSGLQGEYAFFVKFTANECNGGLQEAALRTALRDISSRTVQNRLNSGYIYEGGRLVAAKPIESGAYTDHAEYRLLYPTAYSEHNDSPIGWLLRDAAE</sequence>
<gene>
    <name evidence="2" type="ORF">GDO81_025008</name>
</gene>
<keyword evidence="3" id="KW-1185">Reference proteome</keyword>
<feature type="non-terminal residue" evidence="2">
    <location>
        <position position="192"/>
    </location>
</feature>
<proteinExistence type="predicted"/>
<feature type="region of interest" description="Disordered" evidence="1">
    <location>
        <begin position="1"/>
        <end position="54"/>
    </location>
</feature>
<dbReference type="EMBL" id="WNYA01003650">
    <property type="protein sequence ID" value="KAG8543296.1"/>
    <property type="molecule type" value="Genomic_DNA"/>
</dbReference>